<sequence>MGPNVINEITFIAHVMIQVLSMPAKVAVVAVDPISVVGDSSNARSMRSTSGFRMYLATPTTYTGLSVAGRRGRSTSFNSIVALDMASCYLPASEQAEVETAESKVTYSVPAGSTALLGAAASAPSTHASPAWVSLTDLNHETQNHAHEAISIPNREKEGTVKDASTQGTGALWMVDLKHMVPQPLPMPMGQLQWILI</sequence>
<organism evidence="1 2">
    <name type="scientific">Actinidia rufa</name>
    <dbReference type="NCBI Taxonomy" id="165716"/>
    <lineage>
        <taxon>Eukaryota</taxon>
        <taxon>Viridiplantae</taxon>
        <taxon>Streptophyta</taxon>
        <taxon>Embryophyta</taxon>
        <taxon>Tracheophyta</taxon>
        <taxon>Spermatophyta</taxon>
        <taxon>Magnoliopsida</taxon>
        <taxon>eudicotyledons</taxon>
        <taxon>Gunneridae</taxon>
        <taxon>Pentapetalae</taxon>
        <taxon>asterids</taxon>
        <taxon>Ericales</taxon>
        <taxon>Actinidiaceae</taxon>
        <taxon>Actinidia</taxon>
    </lineage>
</organism>
<protein>
    <submittedName>
        <fullName evidence="1">Uncharacterized protein</fullName>
    </submittedName>
</protein>
<evidence type="ECO:0000313" key="2">
    <source>
        <dbReference type="Proteomes" id="UP000585474"/>
    </source>
</evidence>
<gene>
    <name evidence="1" type="ORF">Acr_00g0002520</name>
</gene>
<proteinExistence type="predicted"/>
<dbReference type="AlphaFoldDB" id="A0A7J0D8B4"/>
<reference evidence="2" key="1">
    <citation type="submission" date="2019-07" db="EMBL/GenBank/DDBJ databases">
        <title>De Novo Assembly of kiwifruit Actinidia rufa.</title>
        <authorList>
            <person name="Sugita-Konishi S."/>
            <person name="Sato K."/>
            <person name="Mori E."/>
            <person name="Abe Y."/>
            <person name="Kisaki G."/>
            <person name="Hamano K."/>
            <person name="Suezawa K."/>
            <person name="Otani M."/>
            <person name="Fukuda T."/>
            <person name="Manabe T."/>
            <person name="Gomi K."/>
            <person name="Tabuchi M."/>
            <person name="Akimitsu K."/>
            <person name="Kataoka I."/>
        </authorList>
    </citation>
    <scope>NUCLEOTIDE SEQUENCE [LARGE SCALE GENOMIC DNA]</scope>
    <source>
        <strain evidence="2">cv. Fuchu</strain>
    </source>
</reference>
<evidence type="ECO:0000313" key="1">
    <source>
        <dbReference type="EMBL" id="GFS28559.1"/>
    </source>
</evidence>
<name>A0A7J0D8B4_9ERIC</name>
<dbReference type="EMBL" id="BJWL01000045">
    <property type="protein sequence ID" value="GFS28559.1"/>
    <property type="molecule type" value="Genomic_DNA"/>
</dbReference>
<accession>A0A7J0D8B4</accession>
<comment type="caution">
    <text evidence="1">The sequence shown here is derived from an EMBL/GenBank/DDBJ whole genome shotgun (WGS) entry which is preliminary data.</text>
</comment>
<keyword evidence="2" id="KW-1185">Reference proteome</keyword>
<dbReference type="Proteomes" id="UP000585474">
    <property type="component" value="Unassembled WGS sequence"/>
</dbReference>